<keyword evidence="4 7" id="KW-0547">Nucleotide-binding</keyword>
<dbReference type="CDD" id="cd01992">
    <property type="entry name" value="TilS_N"/>
    <property type="match status" value="1"/>
</dbReference>
<dbReference type="Proteomes" id="UP000381693">
    <property type="component" value="Unassembled WGS sequence"/>
</dbReference>
<evidence type="ECO:0000256" key="1">
    <source>
        <dbReference type="ARBA" id="ARBA00022490"/>
    </source>
</evidence>
<dbReference type="GO" id="GO:0032267">
    <property type="term" value="F:tRNA(Ile)-lysidine synthase activity"/>
    <property type="evidence" value="ECO:0007669"/>
    <property type="project" value="UniProtKB-EC"/>
</dbReference>
<dbReference type="PANTHER" id="PTHR43033:SF1">
    <property type="entry name" value="TRNA(ILE)-LYSIDINE SYNTHASE-RELATED"/>
    <property type="match status" value="1"/>
</dbReference>
<dbReference type="InterPro" id="IPR014729">
    <property type="entry name" value="Rossmann-like_a/b/a_fold"/>
</dbReference>
<comment type="function">
    <text evidence="7">Ligates lysine onto the cytidine present at position 34 of the AUA codon-specific tRNA(Ile) that contains the anticodon CAU, in an ATP-dependent manner. Cytidine is converted to lysidine, thus changing the amino acid specificity of the tRNA from methionine to isoleucine.</text>
</comment>
<dbReference type="AlphaFoldDB" id="A0A5E6M6X8"/>
<gene>
    <name evidence="7 10" type="primary">tilS</name>
    <name evidence="10" type="ORF">MAMC_00411</name>
</gene>
<comment type="domain">
    <text evidence="7">The N-terminal region contains the highly conserved SGGXDS motif, predicted to be a P-loop motif involved in ATP binding.</text>
</comment>
<evidence type="ECO:0000313" key="11">
    <source>
        <dbReference type="Proteomes" id="UP000381693"/>
    </source>
</evidence>
<dbReference type="Pfam" id="PF09179">
    <property type="entry name" value="TilS"/>
    <property type="match status" value="1"/>
</dbReference>
<evidence type="ECO:0000256" key="6">
    <source>
        <dbReference type="ARBA" id="ARBA00048539"/>
    </source>
</evidence>
<evidence type="ECO:0000313" key="10">
    <source>
        <dbReference type="EMBL" id="VVM05117.1"/>
    </source>
</evidence>
<keyword evidence="3 7" id="KW-0819">tRNA processing</keyword>
<name>A0A5E6M6X8_9BACT</name>
<evidence type="ECO:0000256" key="3">
    <source>
        <dbReference type="ARBA" id="ARBA00022694"/>
    </source>
</evidence>
<evidence type="ECO:0000256" key="7">
    <source>
        <dbReference type="HAMAP-Rule" id="MF_01161"/>
    </source>
</evidence>
<dbReference type="Gene3D" id="1.20.59.20">
    <property type="match status" value="1"/>
</dbReference>
<comment type="similarity">
    <text evidence="7">Belongs to the tRNA(Ile)-lysidine synthase family.</text>
</comment>
<dbReference type="Pfam" id="PF01171">
    <property type="entry name" value="ATP_bind_3"/>
    <property type="match status" value="1"/>
</dbReference>
<dbReference type="EC" id="6.3.4.19" evidence="7"/>
<evidence type="ECO:0000256" key="2">
    <source>
        <dbReference type="ARBA" id="ARBA00022598"/>
    </source>
</evidence>
<sequence>MLLAKAVQPPAPPSHLLHAILSVVEELPSRLLVGVSGGLDSCVLLDALVLSGKRPIVLHFDHGWRPESGEDAAFVGRLAASYGLPYRQEKAPSAARDSEAAARRERYDFFARASRSLGCCDLALAHHADDQVETLLLQLLRGGGTHARGMREFELRNGLRLHRPLLWIERKEMREYAKARNLSWREDRSNQDCRYLRNRVRHELIPFLEERFSRHARRALLRFCRVRIDEEEWMTGLVRQRAEEEGLSVVELRNAPVAEQRRWIHLWLRRRGVPDVSLADVESVRWLASEPRGGKQLSLGGGWKAIRSDGAISLRRKEEGEPCVSINS</sequence>
<feature type="domain" description="tRNA(Ile)-lysidine synthase substrate-binding" evidence="9">
    <location>
        <begin position="247"/>
        <end position="310"/>
    </location>
</feature>
<dbReference type="GO" id="GO:0005737">
    <property type="term" value="C:cytoplasm"/>
    <property type="evidence" value="ECO:0007669"/>
    <property type="project" value="UniProtKB-SubCell"/>
</dbReference>
<dbReference type="HAMAP" id="MF_01161">
    <property type="entry name" value="tRNA_Ile_lys_synt"/>
    <property type="match status" value="1"/>
</dbReference>
<evidence type="ECO:0000259" key="9">
    <source>
        <dbReference type="Pfam" id="PF09179"/>
    </source>
</evidence>
<dbReference type="SUPFAM" id="SSF52402">
    <property type="entry name" value="Adenine nucleotide alpha hydrolases-like"/>
    <property type="match status" value="1"/>
</dbReference>
<dbReference type="GO" id="GO:0005524">
    <property type="term" value="F:ATP binding"/>
    <property type="evidence" value="ECO:0007669"/>
    <property type="project" value="UniProtKB-UniRule"/>
</dbReference>
<protein>
    <recommendedName>
        <fullName evidence="7">tRNA(Ile)-lysidine synthase</fullName>
        <ecNumber evidence="7">6.3.4.19</ecNumber>
    </recommendedName>
    <alternativeName>
        <fullName evidence="7">tRNA(Ile)-2-lysyl-cytidine synthase</fullName>
    </alternativeName>
    <alternativeName>
        <fullName evidence="7">tRNA(Ile)-lysidine synthetase</fullName>
    </alternativeName>
</protein>
<organism evidence="10 11">
    <name type="scientific">Methylacidimicrobium cyclopophantes</name>
    <dbReference type="NCBI Taxonomy" id="1041766"/>
    <lineage>
        <taxon>Bacteria</taxon>
        <taxon>Pseudomonadati</taxon>
        <taxon>Verrucomicrobiota</taxon>
        <taxon>Methylacidimicrobium</taxon>
    </lineage>
</organism>
<dbReference type="InterPro" id="IPR015262">
    <property type="entry name" value="tRNA_Ile_lys_synt_subst-bd"/>
</dbReference>
<comment type="subcellular location">
    <subcellularLocation>
        <location evidence="7">Cytoplasm</location>
    </subcellularLocation>
</comment>
<dbReference type="InterPro" id="IPR012795">
    <property type="entry name" value="tRNA_Ile_lys_synt_N"/>
</dbReference>
<dbReference type="Gene3D" id="3.40.50.620">
    <property type="entry name" value="HUPs"/>
    <property type="match status" value="1"/>
</dbReference>
<dbReference type="OrthoDB" id="9807403at2"/>
<dbReference type="GO" id="GO:0006400">
    <property type="term" value="P:tRNA modification"/>
    <property type="evidence" value="ECO:0007669"/>
    <property type="project" value="UniProtKB-UniRule"/>
</dbReference>
<comment type="catalytic activity">
    <reaction evidence="6 7">
        <text>cytidine(34) in tRNA(Ile2) + L-lysine + ATP = lysidine(34) in tRNA(Ile2) + AMP + diphosphate + H(+)</text>
        <dbReference type="Rhea" id="RHEA:43744"/>
        <dbReference type="Rhea" id="RHEA-COMP:10625"/>
        <dbReference type="Rhea" id="RHEA-COMP:10670"/>
        <dbReference type="ChEBI" id="CHEBI:15378"/>
        <dbReference type="ChEBI" id="CHEBI:30616"/>
        <dbReference type="ChEBI" id="CHEBI:32551"/>
        <dbReference type="ChEBI" id="CHEBI:33019"/>
        <dbReference type="ChEBI" id="CHEBI:82748"/>
        <dbReference type="ChEBI" id="CHEBI:83665"/>
        <dbReference type="ChEBI" id="CHEBI:456215"/>
        <dbReference type="EC" id="6.3.4.19"/>
    </reaction>
</comment>
<dbReference type="PANTHER" id="PTHR43033">
    <property type="entry name" value="TRNA(ILE)-LYSIDINE SYNTHASE-RELATED"/>
    <property type="match status" value="1"/>
</dbReference>
<dbReference type="InterPro" id="IPR011063">
    <property type="entry name" value="TilS/TtcA_N"/>
</dbReference>
<feature type="binding site" evidence="7">
    <location>
        <begin position="36"/>
        <end position="41"/>
    </location>
    <ligand>
        <name>ATP</name>
        <dbReference type="ChEBI" id="CHEBI:30616"/>
    </ligand>
</feature>
<dbReference type="InterPro" id="IPR012094">
    <property type="entry name" value="tRNA_Ile_lys_synt"/>
</dbReference>
<keyword evidence="11" id="KW-1185">Reference proteome</keyword>
<proteinExistence type="inferred from homology"/>
<keyword evidence="1 7" id="KW-0963">Cytoplasm</keyword>
<dbReference type="NCBIfam" id="TIGR02432">
    <property type="entry name" value="lysidine_TilS_N"/>
    <property type="match status" value="1"/>
</dbReference>
<reference evidence="10" key="1">
    <citation type="submission" date="2019-09" db="EMBL/GenBank/DDBJ databases">
        <authorList>
            <person name="Cremers G."/>
        </authorList>
    </citation>
    <scope>NUCLEOTIDE SEQUENCE [LARGE SCALE GENOMIC DNA]</scope>
    <source>
        <strain evidence="10">3B</strain>
    </source>
</reference>
<keyword evidence="2 7" id="KW-0436">Ligase</keyword>
<keyword evidence="5 7" id="KW-0067">ATP-binding</keyword>
<evidence type="ECO:0000259" key="8">
    <source>
        <dbReference type="Pfam" id="PF01171"/>
    </source>
</evidence>
<accession>A0A5E6M6X8</accession>
<feature type="domain" description="tRNA(Ile)-lysidine/2-thiocytidine synthase N-terminal" evidence="8">
    <location>
        <begin position="31"/>
        <end position="203"/>
    </location>
</feature>
<evidence type="ECO:0000256" key="5">
    <source>
        <dbReference type="ARBA" id="ARBA00022840"/>
    </source>
</evidence>
<comment type="caution">
    <text evidence="10">The sequence shown here is derived from an EMBL/GenBank/DDBJ whole genome shotgun (WGS) entry which is preliminary data.</text>
</comment>
<dbReference type="SUPFAM" id="SSF82829">
    <property type="entry name" value="MesJ substrate recognition domain-like"/>
    <property type="match status" value="1"/>
</dbReference>
<dbReference type="EMBL" id="CABFUZ020000081">
    <property type="protein sequence ID" value="VVM05117.1"/>
    <property type="molecule type" value="Genomic_DNA"/>
</dbReference>
<evidence type="ECO:0000256" key="4">
    <source>
        <dbReference type="ARBA" id="ARBA00022741"/>
    </source>
</evidence>